<protein>
    <submittedName>
        <fullName evidence="1">Uncharacterized protein</fullName>
    </submittedName>
</protein>
<accession>A0A8S5UJ18</accession>
<dbReference type="EMBL" id="BK016093">
    <property type="protein sequence ID" value="DAF94497.1"/>
    <property type="molecule type" value="Genomic_DNA"/>
</dbReference>
<sequence length="134" mass="15671">MVQAASRMRSRGARLIGNIWRRWAVKTNLKYAADRMMPAGAKDMVKAYVDEEFAKRQKIYTRRILLALCIVLNDLFHFGNKRLMWVLKGIEDVMCDYASRIPKDYRAESPEDDELSRIMQEELNSRKGLSVEIK</sequence>
<reference evidence="1" key="1">
    <citation type="journal article" date="2021" name="Proc. Natl. Acad. Sci. U.S.A.">
        <title>A Catalog of Tens of Thousands of Viruses from Human Metagenomes Reveals Hidden Associations with Chronic Diseases.</title>
        <authorList>
            <person name="Tisza M.J."/>
            <person name="Buck C.B."/>
        </authorList>
    </citation>
    <scope>NUCLEOTIDE SEQUENCE</scope>
    <source>
        <strain evidence="1">CtTDf8</strain>
    </source>
</reference>
<name>A0A8S5UJ18_9CAUD</name>
<organism evidence="1">
    <name type="scientific">Siphoviridae sp. ctTDf8</name>
    <dbReference type="NCBI Taxonomy" id="2825517"/>
    <lineage>
        <taxon>Viruses</taxon>
        <taxon>Duplodnaviria</taxon>
        <taxon>Heunggongvirae</taxon>
        <taxon>Uroviricota</taxon>
        <taxon>Caudoviricetes</taxon>
    </lineage>
</organism>
<proteinExistence type="predicted"/>
<evidence type="ECO:0000313" key="1">
    <source>
        <dbReference type="EMBL" id="DAF94497.1"/>
    </source>
</evidence>